<protein>
    <recommendedName>
        <fullName evidence="2">DUF6737 domain-containing protein</fullName>
    </recommendedName>
</protein>
<accession>A0AAW1S5S9</accession>
<dbReference type="SUPFAM" id="SSF48452">
    <property type="entry name" value="TPR-like"/>
    <property type="match status" value="2"/>
</dbReference>
<gene>
    <name evidence="3" type="ORF">WJX81_004096</name>
</gene>
<keyword evidence="1" id="KW-0812">Transmembrane</keyword>
<keyword evidence="1" id="KW-0472">Membrane</keyword>
<dbReference type="InterPro" id="IPR043376">
    <property type="entry name" value="NPG1-like"/>
</dbReference>
<evidence type="ECO:0000259" key="2">
    <source>
        <dbReference type="Pfam" id="PF20522"/>
    </source>
</evidence>
<reference evidence="3 4" key="1">
    <citation type="journal article" date="2024" name="Nat. Commun.">
        <title>Phylogenomics reveals the evolutionary origins of lichenization in chlorophyte algae.</title>
        <authorList>
            <person name="Puginier C."/>
            <person name="Libourel C."/>
            <person name="Otte J."/>
            <person name="Skaloud P."/>
            <person name="Haon M."/>
            <person name="Grisel S."/>
            <person name="Petersen M."/>
            <person name="Berrin J.G."/>
            <person name="Delaux P.M."/>
            <person name="Dal Grande F."/>
            <person name="Keller J."/>
        </authorList>
    </citation>
    <scope>NUCLEOTIDE SEQUENCE [LARGE SCALE GENOMIC DNA]</scope>
    <source>
        <strain evidence="3 4">SAG 245.80</strain>
    </source>
</reference>
<evidence type="ECO:0000256" key="1">
    <source>
        <dbReference type="SAM" id="Phobius"/>
    </source>
</evidence>
<evidence type="ECO:0000313" key="4">
    <source>
        <dbReference type="Proteomes" id="UP001445335"/>
    </source>
</evidence>
<dbReference type="PANTHER" id="PTHR44102:SF5">
    <property type="entry name" value="PROTEIN NPG1"/>
    <property type="match status" value="1"/>
</dbReference>
<comment type="caution">
    <text evidence="3">The sequence shown here is derived from an EMBL/GenBank/DDBJ whole genome shotgun (WGS) entry which is preliminary data.</text>
</comment>
<dbReference type="Gene3D" id="1.25.40.10">
    <property type="entry name" value="Tetratricopeptide repeat domain"/>
    <property type="match status" value="2"/>
</dbReference>
<dbReference type="PANTHER" id="PTHR44102">
    <property type="entry name" value="PROTEIN NPG1"/>
    <property type="match status" value="1"/>
</dbReference>
<dbReference type="Pfam" id="PF20522">
    <property type="entry name" value="DUF6737"/>
    <property type="match status" value="1"/>
</dbReference>
<feature type="domain" description="DUF6737" evidence="2">
    <location>
        <begin position="388"/>
        <end position="424"/>
    </location>
</feature>
<dbReference type="EMBL" id="JALJOU010000012">
    <property type="protein sequence ID" value="KAK9840776.1"/>
    <property type="molecule type" value="Genomic_DNA"/>
</dbReference>
<name>A0AAW1S5S9_9CHLO</name>
<keyword evidence="1" id="KW-1133">Transmembrane helix</keyword>
<organism evidence="3 4">
    <name type="scientific">Elliptochloris bilobata</name>
    <dbReference type="NCBI Taxonomy" id="381761"/>
    <lineage>
        <taxon>Eukaryota</taxon>
        <taxon>Viridiplantae</taxon>
        <taxon>Chlorophyta</taxon>
        <taxon>core chlorophytes</taxon>
        <taxon>Trebouxiophyceae</taxon>
        <taxon>Trebouxiophyceae incertae sedis</taxon>
        <taxon>Elliptochloris clade</taxon>
        <taxon>Elliptochloris</taxon>
    </lineage>
</organism>
<evidence type="ECO:0000313" key="3">
    <source>
        <dbReference type="EMBL" id="KAK9840776.1"/>
    </source>
</evidence>
<sequence>MVQELGLAQPAHLSTNGLNIARVEALLAAGEAKRARLMAMALAGQHSGSGELQLLLSFACLGVPGASEDAVRHARGALALAGQPGGPSEAKAQLALGAALDASTAPGAGLPNKEAQRAQQEALRALEAAVALAPDDPAALYSLGLMQAEAGQLQPALQHARPALPWALAALVLSAQRRGALAADAAVAGLEAPGRHAALLQRVLGRILLHQGDVEAGLAAVAAALAMLQGRGAAASPAEGGPGTQAASQGNKGAEAGAAARAWCELGGAYLGAGRPDDACFCLCGARAADAWSPPVHALGAQLAAAAGDLPAARAGLEAALAMDAAYTPAAVALGRLLRQPGAAQDLTLAAAHLAGALRVRPDSAMAWSELGHVRLAQQRVEDAESSAVGGAWLLSGHRAWVACLVAVPVAVWWMLFLVLYPRAWREYVSSLPADQLEGREV</sequence>
<dbReference type="Proteomes" id="UP001445335">
    <property type="component" value="Unassembled WGS sequence"/>
</dbReference>
<proteinExistence type="predicted"/>
<feature type="transmembrane region" description="Helical" evidence="1">
    <location>
        <begin position="400"/>
        <end position="421"/>
    </location>
</feature>
<dbReference type="InterPro" id="IPR011990">
    <property type="entry name" value="TPR-like_helical_dom_sf"/>
</dbReference>
<keyword evidence="4" id="KW-1185">Reference proteome</keyword>
<dbReference type="AlphaFoldDB" id="A0AAW1S5S9"/>
<dbReference type="InterPro" id="IPR046625">
    <property type="entry name" value="DUF6737"/>
</dbReference>